<feature type="region of interest" description="Disordered" evidence="1">
    <location>
        <begin position="575"/>
        <end position="643"/>
    </location>
</feature>
<dbReference type="OrthoDB" id="7455220at2759"/>
<keyword evidence="3" id="KW-1185">Reference proteome</keyword>
<reference evidence="2 3" key="1">
    <citation type="journal article" date="2017" name="BMC Biol.">
        <title>Genomic innovations, transcriptional plasticity and gene loss underlying the evolution and divergence of two highly polyphagous and invasive Helicoverpa pest species.</title>
        <authorList>
            <person name="Pearce S.L."/>
            <person name="Clarke D.F."/>
            <person name="East P.D."/>
            <person name="Elfekih S."/>
            <person name="Gordon K.H."/>
            <person name="Jermiin L.S."/>
            <person name="McGaughran A."/>
            <person name="Oakeshott J.G."/>
            <person name="Papanikolaou A."/>
            <person name="Perera O.P."/>
            <person name="Rane R.V."/>
            <person name="Richards S."/>
            <person name="Tay W.T."/>
            <person name="Walsh T.K."/>
            <person name="Anderson A."/>
            <person name="Anderson C.J."/>
            <person name="Asgari S."/>
            <person name="Board P.G."/>
            <person name="Bretschneider A."/>
            <person name="Campbell P.M."/>
            <person name="Chertemps T."/>
            <person name="Christeller J.T."/>
            <person name="Coppin C.W."/>
            <person name="Downes S.J."/>
            <person name="Duan G."/>
            <person name="Farnsworth C.A."/>
            <person name="Good R.T."/>
            <person name="Han L.B."/>
            <person name="Han Y.C."/>
            <person name="Hatje K."/>
            <person name="Horne I."/>
            <person name="Huang Y.P."/>
            <person name="Hughes D.S."/>
            <person name="Jacquin-Joly E."/>
            <person name="James W."/>
            <person name="Jhangiani S."/>
            <person name="Kollmar M."/>
            <person name="Kuwar S.S."/>
            <person name="Li S."/>
            <person name="Liu N.Y."/>
            <person name="Maibeche M.T."/>
            <person name="Miller J.R."/>
            <person name="Montagne N."/>
            <person name="Perry T."/>
            <person name="Qu J."/>
            <person name="Song S.V."/>
            <person name="Sutton G.G."/>
            <person name="Vogel H."/>
            <person name="Walenz B.P."/>
            <person name="Xu W."/>
            <person name="Zhang H.J."/>
            <person name="Zou Z."/>
            <person name="Batterham P."/>
            <person name="Edwards O.R."/>
            <person name="Feyereisen R."/>
            <person name="Gibbs R.A."/>
            <person name="Heckel D.G."/>
            <person name="McGrath A."/>
            <person name="Robin C."/>
            <person name="Scherer S.E."/>
            <person name="Worley K.C."/>
            <person name="Wu Y.D."/>
        </authorList>
    </citation>
    <scope>NUCLEOTIDE SEQUENCE [LARGE SCALE GENOMIC DNA]</scope>
    <source>
        <strain evidence="2">Harm_GR_Male_#8</strain>
        <tissue evidence="2">Whole organism</tissue>
    </source>
</reference>
<evidence type="ECO:0000256" key="1">
    <source>
        <dbReference type="SAM" id="MobiDB-lite"/>
    </source>
</evidence>
<proteinExistence type="predicted"/>
<dbReference type="EMBL" id="KZ150024">
    <property type="protein sequence ID" value="PZC74830.1"/>
    <property type="molecule type" value="Genomic_DNA"/>
</dbReference>
<accession>A0A2W1BQ33</accession>
<gene>
    <name evidence="2" type="primary">HaOG207094</name>
    <name evidence="2" type="ORF">B5X24_HaOG207094</name>
</gene>
<dbReference type="AlphaFoldDB" id="A0A2W1BQ33"/>
<evidence type="ECO:0000313" key="3">
    <source>
        <dbReference type="Proteomes" id="UP000249218"/>
    </source>
</evidence>
<protein>
    <submittedName>
        <fullName evidence="2">Uncharacterized protein</fullName>
    </submittedName>
</protein>
<feature type="region of interest" description="Disordered" evidence="1">
    <location>
        <begin position="518"/>
        <end position="541"/>
    </location>
</feature>
<sequence>MDQTQANTMCEKKEISTLKSKNGEPVVVINHLNNDRDITNMVDRLLSRSEFSDASSIFVVVPSDDNEADNSSDGRNSTICVQMSANPMKWKRLNSSEYDLSQLRNSSTAHGVRISAKGKKFLMEGLPTTVVSFHNKETMIEYHETIQRVDSIRRQIERTKNKLCQVTTPNEIVETFGNCHVVGTDTTADRPCCCAPKPIEYSDYSCNDTCVANVTSKQVTPLLVDHGLNGDPFRSPGLSMKSHDSIEPLNVSTIPIVAAPVESCNSPLATNKPTEETGKEPNIKPCQCTTEKLTALLQKAVNTSLLLNMKSTGCGGTENLPPPQPHCPVSGQMPPESGKFDDCPTCLHPPEVDFCGCDESKKPVKLKSKCPCPWRHPRSRMTSPAGLIQGELAKVSQGLYSPADPIHQGAQTHQCGAAGESVQTKTGETCTQAGTKQTRFSSSVGTCTDPNNDCPCKRGKKKKKIICKCHESEQESTLESDSLVTPPVETQWVSVDVTDVERVDEREVMKLKSGLTERVSGFKMHQKKRPPAPPPPPPEEEIEYTLDDALRYYAAVNPDLFRTIVEEQQIMIKPQENENKKGRKGKKSKQKVECECPSEVLAPPPPSSATKQAPQQPLGITPIMSQSAPSDGQGEEDEGPFRGLKFKMAGKGSVSPGLAGICCFDLFQESFTTW</sequence>
<organism evidence="2 3">
    <name type="scientific">Helicoverpa armigera</name>
    <name type="common">Cotton bollworm</name>
    <name type="synonym">Heliothis armigera</name>
    <dbReference type="NCBI Taxonomy" id="29058"/>
    <lineage>
        <taxon>Eukaryota</taxon>
        <taxon>Metazoa</taxon>
        <taxon>Ecdysozoa</taxon>
        <taxon>Arthropoda</taxon>
        <taxon>Hexapoda</taxon>
        <taxon>Insecta</taxon>
        <taxon>Pterygota</taxon>
        <taxon>Neoptera</taxon>
        <taxon>Endopterygota</taxon>
        <taxon>Lepidoptera</taxon>
        <taxon>Glossata</taxon>
        <taxon>Ditrysia</taxon>
        <taxon>Noctuoidea</taxon>
        <taxon>Noctuidae</taxon>
        <taxon>Heliothinae</taxon>
        <taxon>Helicoverpa</taxon>
    </lineage>
</organism>
<name>A0A2W1BQ33_HELAM</name>
<dbReference type="Proteomes" id="UP000249218">
    <property type="component" value="Unassembled WGS sequence"/>
</dbReference>
<evidence type="ECO:0000313" key="2">
    <source>
        <dbReference type="EMBL" id="PZC74830.1"/>
    </source>
</evidence>